<dbReference type="STRING" id="69960.SAMN05421720_104187"/>
<evidence type="ECO:0000313" key="3">
    <source>
        <dbReference type="EMBL" id="SDE20854.1"/>
    </source>
</evidence>
<dbReference type="InterPro" id="IPR021834">
    <property type="entry name" value="DUF3426"/>
</dbReference>
<keyword evidence="2" id="KW-0472">Membrane</keyword>
<evidence type="ECO:0000313" key="4">
    <source>
        <dbReference type="Proteomes" id="UP000199412"/>
    </source>
</evidence>
<evidence type="ECO:0000256" key="1">
    <source>
        <dbReference type="SAM" id="MobiDB-lite"/>
    </source>
</evidence>
<gene>
    <name evidence="3" type="ORF">SAMN05421720_104187</name>
</gene>
<feature type="transmembrane region" description="Helical" evidence="2">
    <location>
        <begin position="168"/>
        <end position="189"/>
    </location>
</feature>
<feature type="region of interest" description="Disordered" evidence="1">
    <location>
        <begin position="1"/>
        <end position="164"/>
    </location>
</feature>
<keyword evidence="2" id="KW-0812">Transmembrane</keyword>
<reference evidence="3 4" key="1">
    <citation type="submission" date="2016-10" db="EMBL/GenBank/DDBJ databases">
        <authorList>
            <person name="de Groot N.N."/>
        </authorList>
    </citation>
    <scope>NUCLEOTIDE SEQUENCE [LARGE SCALE GENOMIC DNA]</scope>
    <source>
        <strain evidence="3 4">ATCC 700224</strain>
    </source>
</reference>
<dbReference type="RefSeq" id="WP_342729287.1">
    <property type="nucleotide sequence ID" value="NZ_FNAP01000004.1"/>
</dbReference>
<accession>A0A1G7B152</accession>
<dbReference type="AlphaFoldDB" id="A0A1G7B152"/>
<dbReference type="EMBL" id="FNAP01000004">
    <property type="protein sequence ID" value="SDE20854.1"/>
    <property type="molecule type" value="Genomic_DNA"/>
</dbReference>
<dbReference type="Pfam" id="PF11906">
    <property type="entry name" value="DUF3426"/>
    <property type="match status" value="1"/>
</dbReference>
<dbReference type="NCBIfam" id="NF038353">
    <property type="entry name" value="FxLYD_dom"/>
    <property type="match status" value="1"/>
</dbReference>
<keyword evidence="4" id="KW-1185">Reference proteome</keyword>
<organism evidence="3 4">
    <name type="scientific">Rhodospira trueperi</name>
    <dbReference type="NCBI Taxonomy" id="69960"/>
    <lineage>
        <taxon>Bacteria</taxon>
        <taxon>Pseudomonadati</taxon>
        <taxon>Pseudomonadota</taxon>
        <taxon>Alphaproteobacteria</taxon>
        <taxon>Rhodospirillales</taxon>
        <taxon>Rhodospirillaceae</taxon>
        <taxon>Rhodospira</taxon>
    </lineage>
</organism>
<feature type="compositionally biased region" description="Acidic residues" evidence="1">
    <location>
        <begin position="126"/>
        <end position="138"/>
    </location>
</feature>
<dbReference type="Proteomes" id="UP000199412">
    <property type="component" value="Unassembled WGS sequence"/>
</dbReference>
<dbReference type="InterPro" id="IPR047676">
    <property type="entry name" value="FxLYD_dom"/>
</dbReference>
<feature type="compositionally biased region" description="Basic and acidic residues" evidence="1">
    <location>
        <begin position="86"/>
        <end position="97"/>
    </location>
</feature>
<proteinExistence type="predicted"/>
<evidence type="ECO:0008006" key="5">
    <source>
        <dbReference type="Google" id="ProtNLM"/>
    </source>
</evidence>
<feature type="compositionally biased region" description="Basic and acidic residues" evidence="1">
    <location>
        <begin position="106"/>
        <end position="125"/>
    </location>
</feature>
<sequence length="318" mass="33580">MPSDGAEGSATRPEASSVAEQRGDHGPLAAHLETPSAPAPADPVGDGAADDLPPDPVAESPRSFPDEPPAGRGRTMLDDVPLTREPGSDRDQPHTNDDDGPDFDDILARLEDQERERSGRAGHVGDDDDVFDGDDDDLTAGLGGGSRKGRSRGGRSGGRSGGRLAPPWASWTLGAVVVVLGLLGALYFLRDSIVGWVPESEGVYNALGVSLNRPGLGLQLENVVPTRELVDDEEILVVRGIVANVSDRVRPVPGINLTLNNSEGEMVQRTVAPPPTDTLEPGTTIPFRITMRNRLPEAVAIEVTFSDRPAEPIMAPPQ</sequence>
<name>A0A1G7B152_9PROT</name>
<keyword evidence="2" id="KW-1133">Transmembrane helix</keyword>
<evidence type="ECO:0000256" key="2">
    <source>
        <dbReference type="SAM" id="Phobius"/>
    </source>
</evidence>
<protein>
    <recommendedName>
        <fullName evidence="5">DUF3426 domain-containing protein</fullName>
    </recommendedName>
</protein>